<keyword evidence="1" id="KW-0472">Membrane</keyword>
<evidence type="ECO:0000313" key="4">
    <source>
        <dbReference type="Proteomes" id="UP000030012"/>
    </source>
</evidence>
<sequence length="489" mass="56498">MNKEYRNHFCTMIINIIKELKTFIALVIVILIKVNTNKAIIICASMIGYLIIKNFLKWRTTKFSIKDGMLNYNSGMISKQKLSIPIDKITTIDLGQNLFERIFNAYKVKIDSGSLGLGKEGSEIEIVLNKKSAFVLREVLRNNSDNYDENIIYEKISHAKEESKISKKNINKLTVKNKELFISALTRNNLAYGIGLLFAAQRGLDKIEDILKVDIAAKVSKYKHIENLDGYSMLYIVYFIIGLFVLFLIVSIICSVVGTIIKYYNFTVCREGNIIIIEYGFFNKKSYSLNIENIHAIKLKQNLIKQKFNLYRIEVSTVGYGDEESEEAIFYPIANKKKMQKIIECLLPEFKYSGEFNKAPRKSIIRYMLFPTVITILICSLVSFIKIKFSFIFSLVPIVIINRYLNYKNAGIGFNEDIAVFSSKGFGKETMYIKIDSIQSISMSSNYFQRRKSLCTYNIDFHSSKLIDIVEIKHLEDCYFRKLENKIDF</sequence>
<keyword evidence="1" id="KW-0812">Transmembrane</keyword>
<accession>A0A0A0I9D0</accession>
<feature type="transmembrane region" description="Helical" evidence="1">
    <location>
        <begin position="38"/>
        <end position="56"/>
    </location>
</feature>
<feature type="transmembrane region" description="Helical" evidence="1">
    <location>
        <begin position="364"/>
        <end position="383"/>
    </location>
</feature>
<feature type="domain" description="YdbS-like PH" evidence="2">
    <location>
        <begin position="263"/>
        <end position="342"/>
    </location>
</feature>
<feature type="transmembrane region" description="Helical" evidence="1">
    <location>
        <begin position="12"/>
        <end position="32"/>
    </location>
</feature>
<evidence type="ECO:0000313" key="3">
    <source>
        <dbReference type="EMBL" id="KGM96911.1"/>
    </source>
</evidence>
<dbReference type="AlphaFoldDB" id="A0A0A0I9D0"/>
<feature type="domain" description="YdbS-like PH" evidence="2">
    <location>
        <begin position="58"/>
        <end position="117"/>
    </location>
</feature>
<organism evidence="3 4">
    <name type="scientific">Clostridium novyi A str. 4552</name>
    <dbReference type="NCBI Taxonomy" id="1444289"/>
    <lineage>
        <taxon>Bacteria</taxon>
        <taxon>Bacillati</taxon>
        <taxon>Bacillota</taxon>
        <taxon>Clostridia</taxon>
        <taxon>Eubacteriales</taxon>
        <taxon>Clostridiaceae</taxon>
        <taxon>Clostridium</taxon>
    </lineage>
</organism>
<dbReference type="PANTHER" id="PTHR34473:SF2">
    <property type="entry name" value="UPF0699 TRANSMEMBRANE PROTEIN YDBT"/>
    <property type="match status" value="1"/>
</dbReference>
<dbReference type="RefSeq" id="WP_039254296.1">
    <property type="nucleotide sequence ID" value="NZ_JENJ01000017.1"/>
</dbReference>
<dbReference type="OrthoDB" id="1932701at2"/>
<dbReference type="PIRSF" id="PIRSF026631">
    <property type="entry name" value="UCP026631"/>
    <property type="match status" value="1"/>
</dbReference>
<reference evidence="3 4" key="1">
    <citation type="submission" date="2014-01" db="EMBL/GenBank/DDBJ databases">
        <title>Plasmidome dynamics in the species complex Clostridium novyi sensu lato converts strains of independent lineages into distinctly different pathogens.</title>
        <authorList>
            <person name="Skarin H."/>
            <person name="Segerman B."/>
        </authorList>
    </citation>
    <scope>NUCLEOTIDE SEQUENCE [LARGE SCALE GENOMIC DNA]</scope>
    <source>
        <strain evidence="3 4">4552</strain>
    </source>
</reference>
<feature type="transmembrane region" description="Helical" evidence="1">
    <location>
        <begin position="180"/>
        <end position="200"/>
    </location>
</feature>
<dbReference type="Proteomes" id="UP000030012">
    <property type="component" value="Unassembled WGS sequence"/>
</dbReference>
<gene>
    <name evidence="3" type="ORF">Z968_05310</name>
</gene>
<dbReference type="InterPro" id="IPR014529">
    <property type="entry name" value="UCP026631"/>
</dbReference>
<dbReference type="EMBL" id="JENJ01000017">
    <property type="protein sequence ID" value="KGM96911.1"/>
    <property type="molecule type" value="Genomic_DNA"/>
</dbReference>
<dbReference type="InterPro" id="IPR005182">
    <property type="entry name" value="YdbS-like_PH"/>
</dbReference>
<evidence type="ECO:0000256" key="1">
    <source>
        <dbReference type="SAM" id="Phobius"/>
    </source>
</evidence>
<keyword evidence="1" id="KW-1133">Transmembrane helix</keyword>
<dbReference type="Pfam" id="PF03703">
    <property type="entry name" value="bPH_2"/>
    <property type="match status" value="3"/>
</dbReference>
<comment type="caution">
    <text evidence="3">The sequence shown here is derived from an EMBL/GenBank/DDBJ whole genome shotgun (WGS) entry which is preliminary data.</text>
</comment>
<feature type="transmembrane region" description="Helical" evidence="1">
    <location>
        <begin position="235"/>
        <end position="261"/>
    </location>
</feature>
<name>A0A0A0I9D0_CLONO</name>
<evidence type="ECO:0000259" key="2">
    <source>
        <dbReference type="Pfam" id="PF03703"/>
    </source>
</evidence>
<proteinExistence type="predicted"/>
<feature type="domain" description="YdbS-like PH" evidence="2">
    <location>
        <begin position="420"/>
        <end position="474"/>
    </location>
</feature>
<protein>
    <submittedName>
        <fullName evidence="3">Membrane protein</fullName>
    </submittedName>
</protein>
<dbReference type="PANTHER" id="PTHR34473">
    <property type="entry name" value="UPF0699 TRANSMEMBRANE PROTEIN YDBS"/>
    <property type="match status" value="1"/>
</dbReference>